<dbReference type="InterPro" id="IPR016747">
    <property type="entry name" value="Phosphotransbutyrylase"/>
</dbReference>
<dbReference type="InterPro" id="IPR006976">
    <property type="entry name" value="VanZ-like"/>
</dbReference>
<keyword evidence="1" id="KW-1133">Transmembrane helix</keyword>
<evidence type="ECO:0000256" key="1">
    <source>
        <dbReference type="SAM" id="Phobius"/>
    </source>
</evidence>
<name>A0A859FKK2_9BACI</name>
<feature type="transmembrane region" description="Helical" evidence="1">
    <location>
        <begin position="133"/>
        <end position="151"/>
    </location>
</feature>
<accession>A0A859FKK2</accession>
<dbReference type="EMBL" id="CP041372">
    <property type="protein sequence ID" value="QKS73335.1"/>
    <property type="molecule type" value="Genomic_DNA"/>
</dbReference>
<dbReference type="Proteomes" id="UP000318138">
    <property type="component" value="Chromosome"/>
</dbReference>
<feature type="transmembrane region" description="Helical" evidence="1">
    <location>
        <begin position="74"/>
        <end position="92"/>
    </location>
</feature>
<feature type="domain" description="VanZ-like" evidence="2">
    <location>
        <begin position="5"/>
        <end position="150"/>
    </location>
</feature>
<dbReference type="Pfam" id="PF04892">
    <property type="entry name" value="VanZ"/>
    <property type="match status" value="1"/>
</dbReference>
<protein>
    <submittedName>
        <fullName evidence="3">VanZ family protein</fullName>
    </submittedName>
</protein>
<keyword evidence="4" id="KW-1185">Reference proteome</keyword>
<dbReference type="PIRSF" id="PIRSF019083">
    <property type="entry name" value="UCP019083_VanZ"/>
    <property type="match status" value="1"/>
</dbReference>
<dbReference type="NCBIfam" id="NF037970">
    <property type="entry name" value="vanZ_1"/>
    <property type="match status" value="1"/>
</dbReference>
<evidence type="ECO:0000313" key="3">
    <source>
        <dbReference type="EMBL" id="QKS73335.1"/>
    </source>
</evidence>
<reference evidence="4" key="1">
    <citation type="submission" date="2019-07" db="EMBL/GenBank/DDBJ databases">
        <title>Bacillus alkalisoli sp. nov. isolated from saline soil.</title>
        <authorList>
            <person name="Sun J.-Q."/>
            <person name="Xu L."/>
        </authorList>
    </citation>
    <scope>NUCLEOTIDE SEQUENCE [LARGE SCALE GENOMIC DNA]</scope>
    <source>
        <strain evidence="4">M4U3P1</strain>
    </source>
</reference>
<feature type="transmembrane region" description="Helical" evidence="1">
    <location>
        <begin position="99"/>
        <end position="121"/>
    </location>
</feature>
<organism evidence="3 4">
    <name type="scientific">Paenalkalicoccus suaedae</name>
    <dbReference type="NCBI Taxonomy" id="2592382"/>
    <lineage>
        <taxon>Bacteria</taxon>
        <taxon>Bacillati</taxon>
        <taxon>Bacillota</taxon>
        <taxon>Bacilli</taxon>
        <taxon>Bacillales</taxon>
        <taxon>Bacillaceae</taxon>
        <taxon>Paenalkalicoccus</taxon>
    </lineage>
</organism>
<evidence type="ECO:0000259" key="2">
    <source>
        <dbReference type="Pfam" id="PF04892"/>
    </source>
</evidence>
<sequence>MLFYILPLAVWISGIVLASSMSYETQNVRPLLQNVPTDWIERSFSWVSFTYGDSVISLQTRSTEAFAEFFIRKGAHVLVFAILAVLLLRLLLFATKRTTLAVTITLVTVAIFAIIDEYRHLLHPNRTGMVEDVILDFLGACLGIAIYLLIIRRGKQRAHVSHASKRL</sequence>
<keyword evidence="1" id="KW-0812">Transmembrane</keyword>
<evidence type="ECO:0000313" key="4">
    <source>
        <dbReference type="Proteomes" id="UP000318138"/>
    </source>
</evidence>
<keyword evidence="1" id="KW-0472">Membrane</keyword>
<gene>
    <name evidence="3" type="ORF">FLK61_39070</name>
</gene>
<proteinExistence type="predicted"/>
<dbReference type="KEGG" id="psua:FLK61_39070"/>
<dbReference type="AlphaFoldDB" id="A0A859FKK2"/>